<feature type="signal peptide" evidence="1">
    <location>
        <begin position="1"/>
        <end position="21"/>
    </location>
</feature>
<proteinExistence type="predicted"/>
<dbReference type="SUPFAM" id="SSF51445">
    <property type="entry name" value="(Trans)glycosidases"/>
    <property type="match status" value="1"/>
</dbReference>
<evidence type="ECO:0000256" key="1">
    <source>
        <dbReference type="SAM" id="SignalP"/>
    </source>
</evidence>
<dbReference type="Gene3D" id="3.20.20.80">
    <property type="entry name" value="Glycosidases"/>
    <property type="match status" value="1"/>
</dbReference>
<evidence type="ECO:0008006" key="4">
    <source>
        <dbReference type="Google" id="ProtNLM"/>
    </source>
</evidence>
<evidence type="ECO:0000313" key="2">
    <source>
        <dbReference type="EMBL" id="MBD5779921.1"/>
    </source>
</evidence>
<name>A0A927F8Z0_9BACT</name>
<organism evidence="2 3">
    <name type="scientific">Pelagicoccus enzymogenes</name>
    <dbReference type="NCBI Taxonomy" id="2773457"/>
    <lineage>
        <taxon>Bacteria</taxon>
        <taxon>Pseudomonadati</taxon>
        <taxon>Verrucomicrobiota</taxon>
        <taxon>Opitutia</taxon>
        <taxon>Puniceicoccales</taxon>
        <taxon>Pelagicoccaceae</taxon>
        <taxon>Pelagicoccus</taxon>
    </lineage>
</organism>
<dbReference type="InterPro" id="IPR017853">
    <property type="entry name" value="GH"/>
</dbReference>
<feature type="chain" id="PRO_5037503043" description="Glycoside hydrolase family 2 catalytic domain-containing protein" evidence="1">
    <location>
        <begin position="22"/>
        <end position="358"/>
    </location>
</feature>
<accession>A0A927F8Z0</accession>
<dbReference type="Proteomes" id="UP000622317">
    <property type="component" value="Unassembled WGS sequence"/>
</dbReference>
<protein>
    <recommendedName>
        <fullName evidence="4">Glycoside hydrolase family 2 catalytic domain-containing protein</fullName>
    </recommendedName>
</protein>
<gene>
    <name evidence="2" type="ORF">IEN85_10515</name>
</gene>
<keyword evidence="3" id="KW-1185">Reference proteome</keyword>
<reference evidence="2" key="1">
    <citation type="submission" date="2020-09" db="EMBL/GenBank/DDBJ databases">
        <title>Pelagicoccus enzymogenes sp. nov. with an EPS production, isolated from marine sediment.</title>
        <authorList>
            <person name="Feng X."/>
        </authorList>
    </citation>
    <scope>NUCLEOTIDE SEQUENCE</scope>
    <source>
        <strain evidence="2">NFK12</strain>
    </source>
</reference>
<dbReference type="RefSeq" id="WP_191617049.1">
    <property type="nucleotide sequence ID" value="NZ_JACYFG010000022.1"/>
</dbReference>
<keyword evidence="1" id="KW-0732">Signal</keyword>
<dbReference type="EMBL" id="JACYFG010000022">
    <property type="protein sequence ID" value="MBD5779921.1"/>
    <property type="molecule type" value="Genomic_DNA"/>
</dbReference>
<comment type="caution">
    <text evidence="2">The sequence shown here is derived from an EMBL/GenBank/DDBJ whole genome shotgun (WGS) entry which is preliminary data.</text>
</comment>
<sequence length="358" mass="40024">MNSPTYILISLLLLVSLAVSGCQEQTAPTEEVAGQPRVAIQQGVLLVEGKPFDIKGICWNPIPKGQRHPEGLAYRTGGVAYDLSFVERDLKLIAAAGFNTLRPYSPITDQAVLDLIEAYGLRVIVPIFNFHEISDDQIAVTLATLENHPTSLFWEIGNEWNYNHLYNPQGNFEQAAQRIQNVITIIESTNSRLPIALNYGELPSKEVEQRFDVDLWGLNIYRSDSFDDVFERWQKLSDKPMYLGEYGADAIDNRQGDGRYAPDAQARAVTRLTQLIMGSYASRGNGPLLGGALFEFSDEWWKDGKGSPDEHDIGGIAPGGGPYPDLEFNEEWWGIVDVDRNPRAAYHAMKQLYANRDS</sequence>
<evidence type="ECO:0000313" key="3">
    <source>
        <dbReference type="Proteomes" id="UP000622317"/>
    </source>
</evidence>
<dbReference type="AlphaFoldDB" id="A0A927F8Z0"/>